<feature type="transmembrane region" description="Helical" evidence="4">
    <location>
        <begin position="344"/>
        <end position="368"/>
    </location>
</feature>
<dbReference type="InterPro" id="IPR029044">
    <property type="entry name" value="Nucleotide-diphossugar_trans"/>
</dbReference>
<keyword evidence="7" id="KW-1185">Reference proteome</keyword>
<evidence type="ECO:0000313" key="7">
    <source>
        <dbReference type="Proteomes" id="UP000283433"/>
    </source>
</evidence>
<evidence type="ECO:0000256" key="2">
    <source>
        <dbReference type="ARBA" id="ARBA00022676"/>
    </source>
</evidence>
<keyword evidence="2" id="KW-0328">Glycosyltransferase</keyword>
<reference evidence="6 7" key="1">
    <citation type="submission" date="2016-07" db="EMBL/GenBank/DDBJ databases">
        <title>Genome of Pelobium manganitolerans.</title>
        <authorList>
            <person name="Wu S."/>
            <person name="Wang G."/>
        </authorList>
    </citation>
    <scope>NUCLEOTIDE SEQUENCE [LARGE SCALE GENOMIC DNA]</scope>
    <source>
        <strain evidence="6 7">YS-25</strain>
    </source>
</reference>
<feature type="transmembrane region" description="Helical" evidence="4">
    <location>
        <begin position="6"/>
        <end position="28"/>
    </location>
</feature>
<keyword evidence="4" id="KW-1133">Transmembrane helix</keyword>
<name>A0A419SAJ0_9SPHI</name>
<accession>A0A419SAJ0</accession>
<proteinExistence type="inferred from homology"/>
<dbReference type="EMBL" id="MBTA01000002">
    <property type="protein sequence ID" value="RKD19484.1"/>
    <property type="molecule type" value="Genomic_DNA"/>
</dbReference>
<evidence type="ECO:0000259" key="5">
    <source>
        <dbReference type="Pfam" id="PF00535"/>
    </source>
</evidence>
<dbReference type="Gene3D" id="3.90.550.10">
    <property type="entry name" value="Spore Coat Polysaccharide Biosynthesis Protein SpsA, Chain A"/>
    <property type="match status" value="1"/>
</dbReference>
<evidence type="ECO:0000256" key="3">
    <source>
        <dbReference type="ARBA" id="ARBA00022679"/>
    </source>
</evidence>
<dbReference type="InterPro" id="IPR001173">
    <property type="entry name" value="Glyco_trans_2-like"/>
</dbReference>
<gene>
    <name evidence="6" type="ORF">BCY91_12825</name>
</gene>
<feature type="transmembrane region" description="Helical" evidence="4">
    <location>
        <begin position="289"/>
        <end position="308"/>
    </location>
</feature>
<dbReference type="RefSeq" id="WP_245988982.1">
    <property type="nucleotide sequence ID" value="NZ_MBTA01000002.1"/>
</dbReference>
<feature type="domain" description="Glycosyltransferase 2-like" evidence="5">
    <location>
        <begin position="49"/>
        <end position="180"/>
    </location>
</feature>
<evidence type="ECO:0000313" key="6">
    <source>
        <dbReference type="EMBL" id="RKD19484.1"/>
    </source>
</evidence>
<feature type="transmembrane region" description="Helical" evidence="4">
    <location>
        <begin position="313"/>
        <end position="332"/>
    </location>
</feature>
<evidence type="ECO:0000256" key="1">
    <source>
        <dbReference type="ARBA" id="ARBA00006739"/>
    </source>
</evidence>
<dbReference type="PANTHER" id="PTHR43630">
    <property type="entry name" value="POLY-BETA-1,6-N-ACETYL-D-GLUCOSAMINE SYNTHASE"/>
    <property type="match status" value="1"/>
</dbReference>
<keyword evidence="4 6" id="KW-0812">Transmembrane</keyword>
<keyword evidence="3 6" id="KW-0808">Transferase</keyword>
<protein>
    <submittedName>
        <fullName evidence="6">Transmembrane glycosyltransferase</fullName>
    </submittedName>
</protein>
<evidence type="ECO:0000256" key="4">
    <source>
        <dbReference type="SAM" id="Phobius"/>
    </source>
</evidence>
<dbReference type="Pfam" id="PF00535">
    <property type="entry name" value="Glycos_transf_2"/>
    <property type="match status" value="1"/>
</dbReference>
<dbReference type="Proteomes" id="UP000283433">
    <property type="component" value="Unassembled WGS sequence"/>
</dbReference>
<dbReference type="PANTHER" id="PTHR43630:SF1">
    <property type="entry name" value="POLY-BETA-1,6-N-ACETYL-D-GLUCOSAMINE SYNTHASE"/>
    <property type="match status" value="1"/>
</dbReference>
<dbReference type="AlphaFoldDB" id="A0A419SAJ0"/>
<dbReference type="SUPFAM" id="SSF53448">
    <property type="entry name" value="Nucleotide-diphospho-sugar transferases"/>
    <property type="match status" value="1"/>
</dbReference>
<organism evidence="6 7">
    <name type="scientific">Pelobium manganitolerans</name>
    <dbReference type="NCBI Taxonomy" id="1842495"/>
    <lineage>
        <taxon>Bacteria</taxon>
        <taxon>Pseudomonadati</taxon>
        <taxon>Bacteroidota</taxon>
        <taxon>Sphingobacteriia</taxon>
        <taxon>Sphingobacteriales</taxon>
        <taxon>Sphingobacteriaceae</taxon>
        <taxon>Pelobium</taxon>
    </lineage>
</organism>
<keyword evidence="4" id="KW-0472">Membrane</keyword>
<comment type="similarity">
    <text evidence="1">Belongs to the glycosyltransferase 2 family.</text>
</comment>
<dbReference type="GO" id="GO:0016757">
    <property type="term" value="F:glycosyltransferase activity"/>
    <property type="evidence" value="ECO:0007669"/>
    <property type="project" value="UniProtKB-KW"/>
</dbReference>
<sequence>MLQNYVAYALFFLFQICFIIQLYYIVVVQGKLRGFKSMPAEAGFSEPVSVIICARNEAKNLEQYLPTVLHQNYPNFEVVVVNDCSVDGTYDVLRAFQAKYPQLKVVTINEHPRFKTAKKFAVTLGIKGASNEILLFTDADCEPASQNWISQMVQHYQNPNTQIVLGYSPYKKFGGLLNALIRFETFQTAINYFAFALIGMPYMGVGRNLSYKKSLFFEGKGFASHMHIPSGDDDLFVNQNANSINTAIEISADSHVFTQPKTTWASYWKQKIRHLGASKLYKPQHKVNLTLQATSAIGFYVFFILCLILKVELVVVLAIFGFRFACQLFIYYKPLFKFGYKDLTWILLILDPFYYIYLGSVNIARLFIKKTTWK</sequence>
<comment type="caution">
    <text evidence="6">The sequence shown here is derived from an EMBL/GenBank/DDBJ whole genome shotgun (WGS) entry which is preliminary data.</text>
</comment>
<feature type="transmembrane region" description="Helical" evidence="4">
    <location>
        <begin position="189"/>
        <end position="205"/>
    </location>
</feature>